<gene>
    <name evidence="1" type="ORF">TNCV_4375891</name>
</gene>
<comment type="caution">
    <text evidence="1">The sequence shown here is derived from an EMBL/GenBank/DDBJ whole genome shotgun (WGS) entry which is preliminary data.</text>
</comment>
<evidence type="ECO:0000313" key="2">
    <source>
        <dbReference type="Proteomes" id="UP000887159"/>
    </source>
</evidence>
<protein>
    <submittedName>
        <fullName evidence="1">Uncharacterized protein</fullName>
    </submittedName>
</protein>
<reference evidence="1" key="1">
    <citation type="submission" date="2020-08" db="EMBL/GenBank/DDBJ databases">
        <title>Multicomponent nature underlies the extraordinary mechanical properties of spider dragline silk.</title>
        <authorList>
            <person name="Kono N."/>
            <person name="Nakamura H."/>
            <person name="Mori M."/>
            <person name="Yoshida Y."/>
            <person name="Ohtoshi R."/>
            <person name="Malay A.D."/>
            <person name="Moran D.A.P."/>
            <person name="Tomita M."/>
            <person name="Numata K."/>
            <person name="Arakawa K."/>
        </authorList>
    </citation>
    <scope>NUCLEOTIDE SEQUENCE</scope>
</reference>
<evidence type="ECO:0000313" key="1">
    <source>
        <dbReference type="EMBL" id="GFY26843.1"/>
    </source>
</evidence>
<dbReference type="EMBL" id="BMAU01021377">
    <property type="protein sequence ID" value="GFY26843.1"/>
    <property type="molecule type" value="Genomic_DNA"/>
</dbReference>
<proteinExistence type="predicted"/>
<keyword evidence="2" id="KW-1185">Reference proteome</keyword>
<sequence>MRGFEGNRPGAALIGTSSKRDETILAKLCCGLIRIQWYVAGLKVYPACLNYNMTQVTPAHILYYSP</sequence>
<name>A0A8X6W209_TRICX</name>
<organism evidence="1 2">
    <name type="scientific">Trichonephila clavipes</name>
    <name type="common">Golden silk orbweaver</name>
    <name type="synonym">Nephila clavipes</name>
    <dbReference type="NCBI Taxonomy" id="2585209"/>
    <lineage>
        <taxon>Eukaryota</taxon>
        <taxon>Metazoa</taxon>
        <taxon>Ecdysozoa</taxon>
        <taxon>Arthropoda</taxon>
        <taxon>Chelicerata</taxon>
        <taxon>Arachnida</taxon>
        <taxon>Araneae</taxon>
        <taxon>Araneomorphae</taxon>
        <taxon>Entelegynae</taxon>
        <taxon>Araneoidea</taxon>
        <taxon>Nephilidae</taxon>
        <taxon>Trichonephila</taxon>
    </lineage>
</organism>
<accession>A0A8X6W209</accession>
<dbReference type="AlphaFoldDB" id="A0A8X6W209"/>
<dbReference type="Proteomes" id="UP000887159">
    <property type="component" value="Unassembled WGS sequence"/>
</dbReference>